<evidence type="ECO:0000256" key="7">
    <source>
        <dbReference type="ARBA" id="ARBA00023136"/>
    </source>
</evidence>
<protein>
    <submittedName>
        <fullName evidence="9">Exosortase EpsH-related protein</fullName>
    </submittedName>
</protein>
<reference evidence="10" key="1">
    <citation type="submission" date="2010-02" db="EMBL/GenBank/DDBJ databases">
        <title>Complete sequence of Ferroglobus placidus DSM 10642.</title>
        <authorList>
            <consortium name="US DOE Joint Genome Institute"/>
            <person name="Lucas S."/>
            <person name="Copeland A."/>
            <person name="Lapidus A."/>
            <person name="Cheng J.-F."/>
            <person name="Bruce D."/>
            <person name="Goodwin L."/>
            <person name="Pitluck S."/>
            <person name="Saunders E."/>
            <person name="Brettin T."/>
            <person name="Detter J.C."/>
            <person name="Han C."/>
            <person name="Tapia R."/>
            <person name="Larimer F."/>
            <person name="Land M."/>
            <person name="Hauser L."/>
            <person name="Kyrpides N."/>
            <person name="Ivanova N."/>
            <person name="Holmes D."/>
            <person name="Lovley D."/>
            <person name="Kyrpides N."/>
            <person name="Anderson I.J."/>
            <person name="Woyke T."/>
        </authorList>
    </citation>
    <scope>NUCLEOTIDE SEQUENCE [LARGE SCALE GENOMIC DNA]</scope>
    <source>
        <strain evidence="10">DSM 10642 / AEDII12DO</strain>
    </source>
</reference>
<dbReference type="EMBL" id="CP001899">
    <property type="protein sequence ID" value="ADC66060.1"/>
    <property type="molecule type" value="Genomic_DNA"/>
</dbReference>
<keyword evidence="5" id="KW-0378">Hydrolase</keyword>
<feature type="transmembrane region" description="Helical" evidence="8">
    <location>
        <begin position="189"/>
        <end position="211"/>
    </location>
</feature>
<organism evidence="9 10">
    <name type="scientific">Ferroglobus placidus (strain DSM 10642 / AEDII12DO)</name>
    <dbReference type="NCBI Taxonomy" id="589924"/>
    <lineage>
        <taxon>Archaea</taxon>
        <taxon>Methanobacteriati</taxon>
        <taxon>Methanobacteriota</taxon>
        <taxon>Archaeoglobi</taxon>
        <taxon>Archaeoglobales</taxon>
        <taxon>Archaeoglobaceae</taxon>
        <taxon>Ferroglobus</taxon>
    </lineage>
</organism>
<dbReference type="InterPro" id="IPR019127">
    <property type="entry name" value="Exosortase"/>
</dbReference>
<dbReference type="AlphaFoldDB" id="D3RZZ7"/>
<gene>
    <name evidence="9" type="ordered locus">Ferp_1921</name>
</gene>
<dbReference type="GO" id="GO:0008233">
    <property type="term" value="F:peptidase activity"/>
    <property type="evidence" value="ECO:0007669"/>
    <property type="project" value="UniProtKB-KW"/>
</dbReference>
<keyword evidence="3" id="KW-0645">Protease</keyword>
<dbReference type="NCBIfam" id="TIGR03762">
    <property type="entry name" value="archaeo_artC"/>
    <property type="match status" value="1"/>
</dbReference>
<dbReference type="STRING" id="589924.Ferp_1921"/>
<feature type="transmembrane region" description="Helical" evidence="8">
    <location>
        <begin position="31"/>
        <end position="50"/>
    </location>
</feature>
<dbReference type="GO" id="GO:0005886">
    <property type="term" value="C:plasma membrane"/>
    <property type="evidence" value="ECO:0007669"/>
    <property type="project" value="UniProtKB-SubCell"/>
</dbReference>
<feature type="transmembrane region" description="Helical" evidence="8">
    <location>
        <begin position="147"/>
        <end position="169"/>
    </location>
</feature>
<evidence type="ECO:0000256" key="2">
    <source>
        <dbReference type="ARBA" id="ARBA00022475"/>
    </source>
</evidence>
<dbReference type="KEGG" id="fpl:Ferp_1921"/>
<keyword evidence="10" id="KW-1185">Reference proteome</keyword>
<evidence type="ECO:0000313" key="10">
    <source>
        <dbReference type="Proteomes" id="UP000002613"/>
    </source>
</evidence>
<dbReference type="HOGENOM" id="CLU_999702_0_0_2"/>
<feature type="transmembrane region" description="Helical" evidence="8">
    <location>
        <begin position="117"/>
        <end position="135"/>
    </location>
</feature>
<feature type="transmembrane region" description="Helical" evidence="8">
    <location>
        <begin position="7"/>
        <end position="25"/>
    </location>
</feature>
<keyword evidence="6 8" id="KW-1133">Transmembrane helix</keyword>
<dbReference type="eggNOG" id="arCOG06532">
    <property type="taxonomic scope" value="Archaea"/>
</dbReference>
<name>D3RZZ7_FERPA</name>
<comment type="subcellular location">
    <subcellularLocation>
        <location evidence="1">Cell membrane</location>
        <topology evidence="1">Multi-pass membrane protein</topology>
    </subcellularLocation>
</comment>
<keyword evidence="4 8" id="KW-0812">Transmembrane</keyword>
<accession>D3RZZ7</accession>
<evidence type="ECO:0000256" key="5">
    <source>
        <dbReference type="ARBA" id="ARBA00022801"/>
    </source>
</evidence>
<keyword evidence="2" id="KW-1003">Cell membrane</keyword>
<feature type="transmembrane region" description="Helical" evidence="8">
    <location>
        <begin position="62"/>
        <end position="80"/>
    </location>
</feature>
<dbReference type="Pfam" id="PF09721">
    <property type="entry name" value="Exosortase_EpsH"/>
    <property type="match status" value="1"/>
</dbReference>
<dbReference type="OrthoDB" id="142025at2157"/>
<dbReference type="PaxDb" id="589924-Ferp_1921"/>
<proteinExistence type="predicted"/>
<feature type="transmembrane region" description="Helical" evidence="8">
    <location>
        <begin position="258"/>
        <end position="277"/>
    </location>
</feature>
<evidence type="ECO:0000256" key="8">
    <source>
        <dbReference type="SAM" id="Phobius"/>
    </source>
</evidence>
<sequence length="279" mass="31570">MDNKMKFSSELGIIVLAALIVGASIELAYGTVYIGIFFLFLSLIALVLLAKNSKDTFEELRRSWFFISVGVAVTVLDLFVNNIIDSKIQTFDTMVILFGVSLIFYGSGSKYSEIGKFGAYFSLIFLILFAFLFMIPAKISMYLPYLYGHYAVAVPVVMLLQSIGIGVKLSDFRIIEVLGENHAFLRIDLACFGWYSLLLVTSMVLSYNLTFHWRDWRGVAKTLIVLAVAVYIANLLRVAVLVYLTYNFGSDFMLKVHSHLGWIFFMIVLLPISYILLKR</sequence>
<dbReference type="NCBIfam" id="TIGR04178">
    <property type="entry name" value="exo_archaeo"/>
    <property type="match status" value="1"/>
</dbReference>
<evidence type="ECO:0000256" key="4">
    <source>
        <dbReference type="ARBA" id="ARBA00022692"/>
    </source>
</evidence>
<reference evidence="9 10" key="2">
    <citation type="journal article" date="2011" name="Stand. Genomic Sci.">
        <title>Complete genome sequence of Ferroglobus placidus AEDII12DO.</title>
        <authorList>
            <person name="Anderson I."/>
            <person name="Risso C."/>
            <person name="Holmes D."/>
            <person name="Lucas S."/>
            <person name="Copeland A."/>
            <person name="Lapidus A."/>
            <person name="Cheng J.F."/>
            <person name="Bruce D."/>
            <person name="Goodwin L."/>
            <person name="Pitluck S."/>
            <person name="Saunders E."/>
            <person name="Brettin T."/>
            <person name="Detter J.C."/>
            <person name="Han C."/>
            <person name="Tapia R."/>
            <person name="Larimer F."/>
            <person name="Land M."/>
            <person name="Hauser L."/>
            <person name="Woyke T."/>
            <person name="Lovley D."/>
            <person name="Kyrpides N."/>
            <person name="Ivanova N."/>
        </authorList>
    </citation>
    <scope>NUCLEOTIDE SEQUENCE [LARGE SCALE GENOMIC DNA]</scope>
    <source>
        <strain evidence="10">DSM 10642 / AEDII12DO</strain>
    </source>
</reference>
<feature type="transmembrane region" description="Helical" evidence="8">
    <location>
        <begin position="223"/>
        <end position="246"/>
    </location>
</feature>
<dbReference type="GeneID" id="8779452"/>
<dbReference type="Proteomes" id="UP000002613">
    <property type="component" value="Chromosome"/>
</dbReference>
<evidence type="ECO:0000256" key="1">
    <source>
        <dbReference type="ARBA" id="ARBA00004651"/>
    </source>
</evidence>
<evidence type="ECO:0000256" key="6">
    <source>
        <dbReference type="ARBA" id="ARBA00022989"/>
    </source>
</evidence>
<dbReference type="GO" id="GO:0006508">
    <property type="term" value="P:proteolysis"/>
    <property type="evidence" value="ECO:0007669"/>
    <property type="project" value="UniProtKB-KW"/>
</dbReference>
<keyword evidence="7 8" id="KW-0472">Membrane</keyword>
<evidence type="ECO:0000256" key="3">
    <source>
        <dbReference type="ARBA" id="ARBA00022670"/>
    </source>
</evidence>
<evidence type="ECO:0000313" key="9">
    <source>
        <dbReference type="EMBL" id="ADC66060.1"/>
    </source>
</evidence>
<dbReference type="RefSeq" id="WP_012966399.1">
    <property type="nucleotide sequence ID" value="NC_013849.1"/>
</dbReference>
<dbReference type="InterPro" id="IPR022504">
    <property type="entry name" value="Exosortase_arc"/>
</dbReference>
<dbReference type="InterPro" id="IPR026392">
    <property type="entry name" value="Exo/Archaeosortase_dom"/>
</dbReference>